<dbReference type="InterPro" id="IPR041468">
    <property type="entry name" value="HTH_ParB/Spo0J"/>
</dbReference>
<sequence length="287" mass="32025">MNKKKLGRGLGELLGDALDDTGRVMEIAVRDISPNPWQPRRDFPKESLTALAESIKENGLIQPVVVRQKKNGTYELAAGERRWRAAKLAGLETIPAVTQDYDDRSMAEMALVENLQREDLNPVDEGLAYQKLMDDYGLTQEDISRKVGKSRPYVANMVRLLGLPEEVKDFLSKGQLTAGQARPLLGLGSDAEKVQLARRIVKEGLSARRVEEIIRQGRESKKKDNPPPAETFMKAVEEKLGLSVGSKVRIRIGKGKNAHKGTISISFSNDEEFQRIADILNQNHKSR</sequence>
<dbReference type="RefSeq" id="WP_008859533.1">
    <property type="nucleotide sequence ID" value="NZ_JH591187.1"/>
</dbReference>
<dbReference type="SMART" id="SM00470">
    <property type="entry name" value="ParB"/>
    <property type="match status" value="1"/>
</dbReference>
<dbReference type="InterPro" id="IPR004437">
    <property type="entry name" value="ParB/RepB/Spo0J"/>
</dbReference>
<dbReference type="FunFam" id="3.90.1530.30:FF:000001">
    <property type="entry name" value="Chromosome partitioning protein ParB"/>
    <property type="match status" value="1"/>
</dbReference>
<evidence type="ECO:0000256" key="3">
    <source>
        <dbReference type="ARBA" id="ARBA00022829"/>
    </source>
</evidence>
<dbReference type="EMBL" id="ADLT01000029">
    <property type="protein sequence ID" value="EHO63051.1"/>
    <property type="molecule type" value="Genomic_DNA"/>
</dbReference>
<evidence type="ECO:0000256" key="4">
    <source>
        <dbReference type="ARBA" id="ARBA00023125"/>
    </source>
</evidence>
<reference evidence="6 7" key="1">
    <citation type="submission" date="2011-11" db="EMBL/GenBank/DDBJ databases">
        <title>The Genome Sequence of Dialister succinatiphilus YIT 11850.</title>
        <authorList>
            <consortium name="The Broad Institute Genome Sequencing Platform"/>
            <person name="Earl A."/>
            <person name="Ward D."/>
            <person name="Feldgarden M."/>
            <person name="Gevers D."/>
            <person name="Morotomi M."/>
            <person name="Young S.K."/>
            <person name="Zeng Q."/>
            <person name="Gargeya S."/>
            <person name="Fitzgerald M."/>
            <person name="Haas B."/>
            <person name="Abouelleil A."/>
            <person name="Alvarado L."/>
            <person name="Arachchi H.M."/>
            <person name="Berlin A."/>
            <person name="Brown A."/>
            <person name="Chapman S.B."/>
            <person name="Dunbar C."/>
            <person name="Gearin G."/>
            <person name="Goldberg J."/>
            <person name="Griggs A."/>
            <person name="Gujja S."/>
            <person name="Heiman D."/>
            <person name="Howarth C."/>
            <person name="Lui A."/>
            <person name="MacDonald P.J.P."/>
            <person name="Montmayeur A."/>
            <person name="Murphy C."/>
            <person name="Neiman D."/>
            <person name="Pearson M."/>
            <person name="Priest M."/>
            <person name="Roberts A."/>
            <person name="Saif S."/>
            <person name="Shea T."/>
            <person name="Sisk P."/>
            <person name="Stolte C."/>
            <person name="Sykes S."/>
            <person name="Wortman J."/>
            <person name="Nusbaum C."/>
            <person name="Birren B."/>
        </authorList>
    </citation>
    <scope>NUCLEOTIDE SEQUENCE [LARGE SCALE GENOMIC DNA]</scope>
    <source>
        <strain evidence="6 7">YIT 11850</strain>
    </source>
</reference>
<proteinExistence type="inferred from homology"/>
<dbReference type="Proteomes" id="UP000003277">
    <property type="component" value="Unassembled WGS sequence"/>
</dbReference>
<dbReference type="GO" id="GO:0007059">
    <property type="term" value="P:chromosome segregation"/>
    <property type="evidence" value="ECO:0007669"/>
    <property type="project" value="UniProtKB-KW"/>
</dbReference>
<organism evidence="6 7">
    <name type="scientific">Dialister succinatiphilus YIT 11850</name>
    <dbReference type="NCBI Taxonomy" id="742743"/>
    <lineage>
        <taxon>Bacteria</taxon>
        <taxon>Bacillati</taxon>
        <taxon>Bacillota</taxon>
        <taxon>Negativicutes</taxon>
        <taxon>Veillonellales</taxon>
        <taxon>Veillonellaceae</taxon>
        <taxon>Dialister</taxon>
    </lineage>
</organism>
<name>H1D0A0_9FIRM</name>
<dbReference type="HOGENOM" id="CLU_023853_0_1_9"/>
<dbReference type="InterPro" id="IPR036086">
    <property type="entry name" value="ParB/Sulfiredoxin_sf"/>
</dbReference>
<accession>H1D0A0</accession>
<keyword evidence="7" id="KW-1185">Reference proteome</keyword>
<dbReference type="Gene3D" id="1.10.10.2830">
    <property type="match status" value="1"/>
</dbReference>
<dbReference type="GO" id="GO:0009295">
    <property type="term" value="C:nucleoid"/>
    <property type="evidence" value="ECO:0007669"/>
    <property type="project" value="UniProtKB-SubCell"/>
</dbReference>
<evidence type="ECO:0000259" key="5">
    <source>
        <dbReference type="SMART" id="SM00470"/>
    </source>
</evidence>
<dbReference type="GO" id="GO:0005694">
    <property type="term" value="C:chromosome"/>
    <property type="evidence" value="ECO:0007669"/>
    <property type="project" value="TreeGrafter"/>
</dbReference>
<keyword evidence="3" id="KW-0159">Chromosome partition</keyword>
<dbReference type="AlphaFoldDB" id="H1D0A0"/>
<evidence type="ECO:0000256" key="2">
    <source>
        <dbReference type="ARBA" id="ARBA00006295"/>
    </source>
</evidence>
<dbReference type="PANTHER" id="PTHR33375">
    <property type="entry name" value="CHROMOSOME-PARTITIONING PROTEIN PARB-RELATED"/>
    <property type="match status" value="1"/>
</dbReference>
<feature type="domain" description="ParB-like N-terminal" evidence="5">
    <location>
        <begin position="25"/>
        <end position="115"/>
    </location>
</feature>
<dbReference type="Pfam" id="PF02195">
    <property type="entry name" value="ParB_N"/>
    <property type="match status" value="1"/>
</dbReference>
<keyword evidence="4" id="KW-0238">DNA-binding</keyword>
<dbReference type="Pfam" id="PF17762">
    <property type="entry name" value="HTH_ParB"/>
    <property type="match status" value="1"/>
</dbReference>
<dbReference type="FunFam" id="1.10.10.2830:FF:000001">
    <property type="entry name" value="Chromosome partitioning protein ParB"/>
    <property type="match status" value="1"/>
</dbReference>
<evidence type="ECO:0000256" key="1">
    <source>
        <dbReference type="ARBA" id="ARBA00004453"/>
    </source>
</evidence>
<dbReference type="Gene3D" id="3.90.1530.30">
    <property type="match status" value="1"/>
</dbReference>
<dbReference type="CDD" id="cd16393">
    <property type="entry name" value="SPO0J_N"/>
    <property type="match status" value="1"/>
</dbReference>
<dbReference type="PATRIC" id="fig|742743.3.peg.1058"/>
<dbReference type="eggNOG" id="COG1475">
    <property type="taxonomic scope" value="Bacteria"/>
</dbReference>
<comment type="similarity">
    <text evidence="2">Belongs to the ParB family.</text>
</comment>
<comment type="caution">
    <text evidence="6">The sequence shown here is derived from an EMBL/GenBank/DDBJ whole genome shotgun (WGS) entry which is preliminary data.</text>
</comment>
<dbReference type="InterPro" id="IPR003115">
    <property type="entry name" value="ParB_N"/>
</dbReference>
<protein>
    <submittedName>
        <fullName evidence="6">ParB-like partition protein</fullName>
    </submittedName>
</protein>
<dbReference type="SUPFAM" id="SSF110849">
    <property type="entry name" value="ParB/Sulfiredoxin"/>
    <property type="match status" value="1"/>
</dbReference>
<dbReference type="STRING" id="742743.HMPREF9453_01038"/>
<dbReference type="GO" id="GO:0045881">
    <property type="term" value="P:positive regulation of sporulation resulting in formation of a cellular spore"/>
    <property type="evidence" value="ECO:0007669"/>
    <property type="project" value="TreeGrafter"/>
</dbReference>
<comment type="subcellular location">
    <subcellularLocation>
        <location evidence="1">Cytoplasm</location>
        <location evidence="1">Nucleoid</location>
    </subcellularLocation>
</comment>
<dbReference type="InterPro" id="IPR050336">
    <property type="entry name" value="Chromosome_partition/occlusion"/>
</dbReference>
<dbReference type="NCBIfam" id="TIGR00180">
    <property type="entry name" value="parB_part"/>
    <property type="match status" value="1"/>
</dbReference>
<evidence type="ECO:0000313" key="7">
    <source>
        <dbReference type="Proteomes" id="UP000003277"/>
    </source>
</evidence>
<evidence type="ECO:0000313" key="6">
    <source>
        <dbReference type="EMBL" id="EHO63051.1"/>
    </source>
</evidence>
<gene>
    <name evidence="6" type="ORF">HMPREF9453_01038</name>
</gene>
<dbReference type="GO" id="GO:0003677">
    <property type="term" value="F:DNA binding"/>
    <property type="evidence" value="ECO:0007669"/>
    <property type="project" value="UniProtKB-KW"/>
</dbReference>
<dbReference type="PANTHER" id="PTHR33375:SF1">
    <property type="entry name" value="CHROMOSOME-PARTITIONING PROTEIN PARB-RELATED"/>
    <property type="match status" value="1"/>
</dbReference>